<keyword evidence="3" id="KW-1185">Reference proteome</keyword>
<dbReference type="Pfam" id="PF00498">
    <property type="entry name" value="FHA"/>
    <property type="match status" value="1"/>
</dbReference>
<dbReference type="GO" id="GO:0002151">
    <property type="term" value="F:G-quadruplex RNA binding"/>
    <property type="evidence" value="ECO:0007669"/>
    <property type="project" value="InterPro"/>
</dbReference>
<dbReference type="InParanoid" id="A2EVB4"/>
<dbReference type="PROSITE" id="PS50006">
    <property type="entry name" value="FHA_DOMAIN"/>
    <property type="match status" value="1"/>
</dbReference>
<dbReference type="GO" id="GO:0031011">
    <property type="term" value="C:Ino80 complex"/>
    <property type="evidence" value="ECO:0007669"/>
    <property type="project" value="InterPro"/>
</dbReference>
<dbReference type="FunFam" id="2.60.200.20:FF:000117">
    <property type="entry name" value="FHA domain containing protein"/>
    <property type="match status" value="1"/>
</dbReference>
<evidence type="ECO:0000313" key="3">
    <source>
        <dbReference type="Proteomes" id="UP000001542"/>
    </source>
</evidence>
<dbReference type="InterPro" id="IPR008984">
    <property type="entry name" value="SMAD_FHA_dom_sf"/>
</dbReference>
<reference evidence="2" key="1">
    <citation type="submission" date="2006-10" db="EMBL/GenBank/DDBJ databases">
        <authorList>
            <person name="Amadeo P."/>
            <person name="Zhao Q."/>
            <person name="Wortman J."/>
            <person name="Fraser-Liggett C."/>
            <person name="Carlton J."/>
        </authorList>
    </citation>
    <scope>NUCLEOTIDE SEQUENCE</scope>
    <source>
        <strain evidence="2">G3</strain>
    </source>
</reference>
<sequence>MEDVRKNILAMPLSEFPGNQENLTERINKILDNIANSKDKSTEKFGIQQILENSKTNFEKNTLAILIGQDRNYPINKTTTIIGRKSPKTNCDIDISSNHEISSKVSRNHCKLTLSTDFEFYIHVEGSFILVNGILIKKDEIVHLKDYDVLEIGSRLFIFYKNPEICG</sequence>
<protein>
    <submittedName>
        <fullName evidence="2">FHA domain containing protein</fullName>
    </submittedName>
</protein>
<dbReference type="RefSeq" id="XP_001315651.1">
    <property type="nucleotide sequence ID" value="XM_001315616.1"/>
</dbReference>
<dbReference type="SMR" id="A2EVB4"/>
<dbReference type="GO" id="GO:0044545">
    <property type="term" value="C:NSL complex"/>
    <property type="evidence" value="ECO:0000318"/>
    <property type="project" value="GO_Central"/>
</dbReference>
<dbReference type="PANTHER" id="PTHR13233">
    <property type="entry name" value="MICROSPHERULE PROTEIN 1"/>
    <property type="match status" value="1"/>
</dbReference>
<evidence type="ECO:0000259" key="1">
    <source>
        <dbReference type="PROSITE" id="PS50006"/>
    </source>
</evidence>
<dbReference type="AlphaFoldDB" id="A2EVB4"/>
<name>A2EVB4_TRIV3</name>
<dbReference type="OrthoDB" id="10262769at2759"/>
<dbReference type="GO" id="GO:0071339">
    <property type="term" value="C:MLL1 complex"/>
    <property type="evidence" value="ECO:0007669"/>
    <property type="project" value="InterPro"/>
</dbReference>
<dbReference type="EMBL" id="DS113505">
    <property type="protein sequence ID" value="EAY03428.1"/>
    <property type="molecule type" value="Genomic_DNA"/>
</dbReference>
<dbReference type="PANTHER" id="PTHR13233:SF0">
    <property type="entry name" value="MICROSPHERULE PROTEIN 1"/>
    <property type="match status" value="1"/>
</dbReference>
<dbReference type="InterPro" id="IPR000253">
    <property type="entry name" value="FHA_dom"/>
</dbReference>
<reference evidence="2" key="2">
    <citation type="journal article" date="2007" name="Science">
        <title>Draft genome sequence of the sexually transmitted pathogen Trichomonas vaginalis.</title>
        <authorList>
            <person name="Carlton J.M."/>
            <person name="Hirt R.P."/>
            <person name="Silva J.C."/>
            <person name="Delcher A.L."/>
            <person name="Schatz M."/>
            <person name="Zhao Q."/>
            <person name="Wortman J.R."/>
            <person name="Bidwell S.L."/>
            <person name="Alsmark U.C.M."/>
            <person name="Besteiro S."/>
            <person name="Sicheritz-Ponten T."/>
            <person name="Noel C.J."/>
            <person name="Dacks J.B."/>
            <person name="Foster P.G."/>
            <person name="Simillion C."/>
            <person name="Van de Peer Y."/>
            <person name="Miranda-Saavedra D."/>
            <person name="Barton G.J."/>
            <person name="Westrop G.D."/>
            <person name="Mueller S."/>
            <person name="Dessi D."/>
            <person name="Fiori P.L."/>
            <person name="Ren Q."/>
            <person name="Paulsen I."/>
            <person name="Zhang H."/>
            <person name="Bastida-Corcuera F.D."/>
            <person name="Simoes-Barbosa A."/>
            <person name="Brown M.T."/>
            <person name="Hayes R.D."/>
            <person name="Mukherjee M."/>
            <person name="Okumura C.Y."/>
            <person name="Schneider R."/>
            <person name="Smith A.J."/>
            <person name="Vanacova S."/>
            <person name="Villalvazo M."/>
            <person name="Haas B.J."/>
            <person name="Pertea M."/>
            <person name="Feldblyum T.V."/>
            <person name="Utterback T.R."/>
            <person name="Shu C.L."/>
            <person name="Osoegawa K."/>
            <person name="de Jong P.J."/>
            <person name="Hrdy I."/>
            <person name="Horvathova L."/>
            <person name="Zubacova Z."/>
            <person name="Dolezal P."/>
            <person name="Malik S.B."/>
            <person name="Logsdon J.M. Jr."/>
            <person name="Henze K."/>
            <person name="Gupta A."/>
            <person name="Wang C.C."/>
            <person name="Dunne R.L."/>
            <person name="Upcroft J.A."/>
            <person name="Upcroft P."/>
            <person name="White O."/>
            <person name="Salzberg S.L."/>
            <person name="Tang P."/>
            <person name="Chiu C.-H."/>
            <person name="Lee Y.-S."/>
            <person name="Embley T.M."/>
            <person name="Coombs G.H."/>
            <person name="Mottram J.C."/>
            <person name="Tachezy J."/>
            <person name="Fraser-Liggett C.M."/>
            <person name="Johnson P.J."/>
        </authorList>
    </citation>
    <scope>NUCLEOTIDE SEQUENCE [LARGE SCALE GENOMIC DNA]</scope>
    <source>
        <strain evidence="2">G3</strain>
    </source>
</reference>
<dbReference type="Gene3D" id="2.60.200.20">
    <property type="match status" value="1"/>
</dbReference>
<dbReference type="STRING" id="5722.A2EVB4"/>
<dbReference type="VEuPathDB" id="TrichDB:TVAG_043740"/>
<dbReference type="Proteomes" id="UP000001542">
    <property type="component" value="Unassembled WGS sequence"/>
</dbReference>
<feature type="domain" description="FHA" evidence="1">
    <location>
        <begin position="80"/>
        <end position="141"/>
    </location>
</feature>
<dbReference type="KEGG" id="tva:4761273"/>
<accession>A2EVB4</accession>
<dbReference type="SUPFAM" id="SSF49879">
    <property type="entry name" value="SMAD/FHA domain"/>
    <property type="match status" value="1"/>
</dbReference>
<dbReference type="GO" id="GO:0045944">
    <property type="term" value="P:positive regulation of transcription by RNA polymerase II"/>
    <property type="evidence" value="ECO:0000318"/>
    <property type="project" value="GO_Central"/>
</dbReference>
<organism evidence="2 3">
    <name type="scientific">Trichomonas vaginalis (strain ATCC PRA-98 / G3)</name>
    <dbReference type="NCBI Taxonomy" id="412133"/>
    <lineage>
        <taxon>Eukaryota</taxon>
        <taxon>Metamonada</taxon>
        <taxon>Parabasalia</taxon>
        <taxon>Trichomonadida</taxon>
        <taxon>Trichomonadidae</taxon>
        <taxon>Trichomonas</taxon>
    </lineage>
</organism>
<evidence type="ECO:0000313" key="2">
    <source>
        <dbReference type="EMBL" id="EAY03428.1"/>
    </source>
</evidence>
<dbReference type="VEuPathDB" id="TrichDB:TVAGG3_0826070"/>
<proteinExistence type="predicted"/>
<dbReference type="InterPro" id="IPR037912">
    <property type="entry name" value="MCRS1"/>
</dbReference>
<dbReference type="SMART" id="SM00240">
    <property type="entry name" value="FHA"/>
    <property type="match status" value="1"/>
</dbReference>
<gene>
    <name evidence="2" type="ORF">TVAG_043740</name>
</gene>